<keyword evidence="2 5" id="KW-0479">Metal-binding</keyword>
<dbReference type="GO" id="GO:0008198">
    <property type="term" value="F:ferrous iron binding"/>
    <property type="evidence" value="ECO:0007669"/>
    <property type="project" value="TreeGrafter"/>
</dbReference>
<keyword evidence="4 5" id="KW-0408">Iron</keyword>
<organism evidence="8 9">
    <name type="scientific">Motilibacter peucedani</name>
    <dbReference type="NCBI Taxonomy" id="598650"/>
    <lineage>
        <taxon>Bacteria</taxon>
        <taxon>Bacillati</taxon>
        <taxon>Actinomycetota</taxon>
        <taxon>Actinomycetes</taxon>
        <taxon>Motilibacterales</taxon>
        <taxon>Motilibacteraceae</taxon>
        <taxon>Motilibacter</taxon>
    </lineage>
</organism>
<dbReference type="InterPro" id="IPR008331">
    <property type="entry name" value="Ferritin_DPS_dom"/>
</dbReference>
<protein>
    <recommendedName>
        <fullName evidence="6">Ferritin</fullName>
    </recommendedName>
</protein>
<dbReference type="CDD" id="cd01055">
    <property type="entry name" value="Nonheme_Ferritin"/>
    <property type="match status" value="1"/>
</dbReference>
<feature type="domain" description="Ferritin-like diiron" evidence="7">
    <location>
        <begin position="9"/>
        <end position="154"/>
    </location>
</feature>
<evidence type="ECO:0000256" key="6">
    <source>
        <dbReference type="RuleBase" id="RU361145"/>
    </source>
</evidence>
<name>A0A420XL73_9ACTN</name>
<evidence type="ECO:0000256" key="1">
    <source>
        <dbReference type="ARBA" id="ARBA00022434"/>
    </source>
</evidence>
<evidence type="ECO:0000256" key="3">
    <source>
        <dbReference type="ARBA" id="ARBA00023002"/>
    </source>
</evidence>
<gene>
    <name evidence="8" type="ORF">CLV35_3080</name>
</gene>
<dbReference type="Proteomes" id="UP000281955">
    <property type="component" value="Unassembled WGS sequence"/>
</dbReference>
<sequence length="185" mass="20410">MTPVTTDTAPAPSQFLDLLRAQVRNEFTASQQYVAIAVWFDAHDLPQLAGHYYRQAGEERDHAMMMVRYMLDRALDVAIPGVDDVVNDFSAPREPIALALQQERLVTEQIEGLFKAARAEGDVIGEQFVLWFLREQVEEIASASTLLSIAERAGDDWFKIEDFLAREMVGGGTESGAPPVAGALA</sequence>
<comment type="caution">
    <text evidence="8">The sequence shown here is derived from an EMBL/GenBank/DDBJ whole genome shotgun (WGS) entry which is preliminary data.</text>
</comment>
<feature type="binding site" evidence="5">
    <location>
        <position position="103"/>
    </location>
    <ligand>
        <name>Fe cation</name>
        <dbReference type="ChEBI" id="CHEBI:24875"/>
        <label>1</label>
    </ligand>
</feature>
<evidence type="ECO:0000313" key="8">
    <source>
        <dbReference type="EMBL" id="RKS71284.1"/>
    </source>
</evidence>
<keyword evidence="1 6" id="KW-0409">Iron storage</keyword>
<dbReference type="FunCoup" id="A0A420XL73">
    <property type="interactions" value="46"/>
</dbReference>
<dbReference type="SUPFAM" id="SSF47240">
    <property type="entry name" value="Ferritin-like"/>
    <property type="match status" value="1"/>
</dbReference>
<feature type="binding site" evidence="5">
    <location>
        <position position="59"/>
    </location>
    <ligand>
        <name>Fe cation</name>
        <dbReference type="ChEBI" id="CHEBI:24875"/>
        <label>1</label>
    </ligand>
</feature>
<proteinExistence type="predicted"/>
<dbReference type="PANTHER" id="PTHR11431:SF127">
    <property type="entry name" value="BACTERIAL NON-HEME FERRITIN"/>
    <property type="match status" value="1"/>
</dbReference>
<dbReference type="GO" id="GO:0006826">
    <property type="term" value="P:iron ion transport"/>
    <property type="evidence" value="ECO:0007669"/>
    <property type="project" value="InterPro"/>
</dbReference>
<dbReference type="AlphaFoldDB" id="A0A420XL73"/>
<dbReference type="InterPro" id="IPR041719">
    <property type="entry name" value="Ferritin_prok"/>
</dbReference>
<dbReference type="InParanoid" id="A0A420XL73"/>
<keyword evidence="9" id="KW-1185">Reference proteome</keyword>
<dbReference type="PROSITE" id="PS50905">
    <property type="entry name" value="FERRITIN_LIKE"/>
    <property type="match status" value="1"/>
</dbReference>
<dbReference type="InterPro" id="IPR009040">
    <property type="entry name" value="Ferritin-like_diiron"/>
</dbReference>
<dbReference type="GO" id="GO:0004322">
    <property type="term" value="F:ferroxidase activity"/>
    <property type="evidence" value="ECO:0007669"/>
    <property type="project" value="TreeGrafter"/>
</dbReference>
<keyword evidence="3" id="KW-0560">Oxidoreductase</keyword>
<dbReference type="EMBL" id="RBWV01000014">
    <property type="protein sequence ID" value="RKS71284.1"/>
    <property type="molecule type" value="Genomic_DNA"/>
</dbReference>
<accession>A0A420XL73</accession>
<dbReference type="OrthoDB" id="9801481at2"/>
<dbReference type="PANTHER" id="PTHR11431">
    <property type="entry name" value="FERRITIN"/>
    <property type="match status" value="1"/>
</dbReference>
<feature type="binding site" evidence="5">
    <location>
        <position position="62"/>
    </location>
    <ligand>
        <name>Fe cation</name>
        <dbReference type="ChEBI" id="CHEBI:24875"/>
        <label>1</label>
    </ligand>
</feature>
<evidence type="ECO:0000259" key="7">
    <source>
        <dbReference type="PROSITE" id="PS50905"/>
    </source>
</evidence>
<reference evidence="8 9" key="1">
    <citation type="submission" date="2018-10" db="EMBL/GenBank/DDBJ databases">
        <title>Genomic Encyclopedia of Archaeal and Bacterial Type Strains, Phase II (KMG-II): from individual species to whole genera.</title>
        <authorList>
            <person name="Goeker M."/>
        </authorList>
    </citation>
    <scope>NUCLEOTIDE SEQUENCE [LARGE SCALE GENOMIC DNA]</scope>
    <source>
        <strain evidence="8 9">RP-AC37</strain>
    </source>
</reference>
<feature type="binding site" evidence="5">
    <location>
        <position position="136"/>
    </location>
    <ligand>
        <name>Fe cation</name>
        <dbReference type="ChEBI" id="CHEBI:24875"/>
        <label>1</label>
    </ligand>
</feature>
<dbReference type="InterPro" id="IPR009078">
    <property type="entry name" value="Ferritin-like_SF"/>
</dbReference>
<dbReference type="InterPro" id="IPR001519">
    <property type="entry name" value="Ferritin"/>
</dbReference>
<evidence type="ECO:0000313" key="9">
    <source>
        <dbReference type="Proteomes" id="UP000281955"/>
    </source>
</evidence>
<dbReference type="Gene3D" id="1.20.1260.10">
    <property type="match status" value="1"/>
</dbReference>
<dbReference type="RefSeq" id="WP_121194375.1">
    <property type="nucleotide sequence ID" value="NZ_RBWV01000014.1"/>
</dbReference>
<dbReference type="Pfam" id="PF00210">
    <property type="entry name" value="Ferritin"/>
    <property type="match status" value="1"/>
</dbReference>
<dbReference type="GO" id="GO:0006879">
    <property type="term" value="P:intracellular iron ion homeostasis"/>
    <property type="evidence" value="ECO:0007669"/>
    <property type="project" value="UniProtKB-KW"/>
</dbReference>
<dbReference type="InterPro" id="IPR012347">
    <property type="entry name" value="Ferritin-like"/>
</dbReference>
<dbReference type="GO" id="GO:0005829">
    <property type="term" value="C:cytosol"/>
    <property type="evidence" value="ECO:0007669"/>
    <property type="project" value="TreeGrafter"/>
</dbReference>
<feature type="binding site" evidence="5">
    <location>
        <position position="26"/>
    </location>
    <ligand>
        <name>Fe cation</name>
        <dbReference type="ChEBI" id="CHEBI:24875"/>
        <label>1</label>
    </ligand>
</feature>
<evidence type="ECO:0000256" key="4">
    <source>
        <dbReference type="ARBA" id="ARBA00023004"/>
    </source>
</evidence>
<evidence type="ECO:0000256" key="2">
    <source>
        <dbReference type="ARBA" id="ARBA00022723"/>
    </source>
</evidence>
<evidence type="ECO:0000256" key="5">
    <source>
        <dbReference type="PIRSR" id="PIRSR601519-1"/>
    </source>
</evidence>
<dbReference type="GO" id="GO:0008199">
    <property type="term" value="F:ferric iron binding"/>
    <property type="evidence" value="ECO:0007669"/>
    <property type="project" value="InterPro"/>
</dbReference>